<accession>A0AAV3R8S3</accession>
<dbReference type="Proteomes" id="UP001454036">
    <property type="component" value="Unassembled WGS sequence"/>
</dbReference>
<evidence type="ECO:0000313" key="1">
    <source>
        <dbReference type="EMBL" id="GAA0172720.1"/>
    </source>
</evidence>
<dbReference type="PANTHER" id="PTHR11439">
    <property type="entry name" value="GAG-POL-RELATED RETROTRANSPOSON"/>
    <property type="match status" value="1"/>
</dbReference>
<keyword evidence="2" id="KW-1185">Reference proteome</keyword>
<dbReference type="EMBL" id="BAABME010008251">
    <property type="protein sequence ID" value="GAA0172720.1"/>
    <property type="molecule type" value="Genomic_DNA"/>
</dbReference>
<proteinExistence type="predicted"/>
<reference evidence="1 2" key="1">
    <citation type="submission" date="2024-01" db="EMBL/GenBank/DDBJ databases">
        <title>The complete chloroplast genome sequence of Lithospermum erythrorhizon: insights into the phylogenetic relationship among Boraginaceae species and the maternal lineages of purple gromwells.</title>
        <authorList>
            <person name="Okada T."/>
            <person name="Watanabe K."/>
        </authorList>
    </citation>
    <scope>NUCLEOTIDE SEQUENCE [LARGE SCALE GENOMIC DNA]</scope>
</reference>
<organism evidence="1 2">
    <name type="scientific">Lithospermum erythrorhizon</name>
    <name type="common">Purple gromwell</name>
    <name type="synonym">Lithospermum officinale var. erythrorhizon</name>
    <dbReference type="NCBI Taxonomy" id="34254"/>
    <lineage>
        <taxon>Eukaryota</taxon>
        <taxon>Viridiplantae</taxon>
        <taxon>Streptophyta</taxon>
        <taxon>Embryophyta</taxon>
        <taxon>Tracheophyta</taxon>
        <taxon>Spermatophyta</taxon>
        <taxon>Magnoliopsida</taxon>
        <taxon>eudicotyledons</taxon>
        <taxon>Gunneridae</taxon>
        <taxon>Pentapetalae</taxon>
        <taxon>asterids</taxon>
        <taxon>lamiids</taxon>
        <taxon>Boraginales</taxon>
        <taxon>Boraginaceae</taxon>
        <taxon>Boraginoideae</taxon>
        <taxon>Lithospermeae</taxon>
        <taxon>Lithospermum</taxon>
    </lineage>
</organism>
<protein>
    <submittedName>
        <fullName evidence="1">Uncharacterized protein</fullName>
    </submittedName>
</protein>
<dbReference type="PANTHER" id="PTHR11439:SF498">
    <property type="entry name" value="DNAK FAMILY PROTEIN"/>
    <property type="match status" value="1"/>
</dbReference>
<gene>
    <name evidence="1" type="ORF">LIER_26490</name>
</gene>
<dbReference type="AlphaFoldDB" id="A0AAV3R8S3"/>
<evidence type="ECO:0000313" key="2">
    <source>
        <dbReference type="Proteomes" id="UP001454036"/>
    </source>
</evidence>
<sequence>MLLTGSNIQGIEQLKSVLHAYLLSGPDYYRNMLGKLNFLTNTRPDLAFTVQTLSQFMQKPRQSHLEALHHLIHYVKNTVVHEIILQGSSQLPLKEYSDLN</sequence>
<name>A0AAV3R8S3_LITER</name>
<comment type="caution">
    <text evidence="1">The sequence shown here is derived from an EMBL/GenBank/DDBJ whole genome shotgun (WGS) entry which is preliminary data.</text>
</comment>